<dbReference type="AlphaFoldDB" id="A0A8X8ALM5"/>
<feature type="region of interest" description="Disordered" evidence="1">
    <location>
        <begin position="1"/>
        <end position="42"/>
    </location>
</feature>
<protein>
    <submittedName>
        <fullName evidence="2">Uncharacterized protein</fullName>
    </submittedName>
</protein>
<dbReference type="Proteomes" id="UP000886595">
    <property type="component" value="Unassembled WGS sequence"/>
</dbReference>
<name>A0A8X8ALM5_BRACI</name>
<dbReference type="EMBL" id="JAAMPC010000006">
    <property type="protein sequence ID" value="KAG2307915.1"/>
    <property type="molecule type" value="Genomic_DNA"/>
</dbReference>
<reference evidence="2 3" key="1">
    <citation type="submission" date="2020-02" db="EMBL/GenBank/DDBJ databases">
        <authorList>
            <person name="Ma Q."/>
            <person name="Huang Y."/>
            <person name="Song X."/>
            <person name="Pei D."/>
        </authorList>
    </citation>
    <scope>NUCLEOTIDE SEQUENCE [LARGE SCALE GENOMIC DNA]</scope>
    <source>
        <strain evidence="2">Sxm20200214</strain>
        <tissue evidence="2">Leaf</tissue>
    </source>
</reference>
<sequence length="169" mass="19650">MSDSDEEETMAIAHLQSIRQRRKRRASRDSAAKGKMNSTWDDQKKEEGVMILKKAAAKMGVKQMSSTAYLSESEEEAMIMAQEQSVRFLKEVTDEIEGSRLRKPPHLVRRDSRLLPQMMWYKPQNILFMDKEESELAHQEFFLFLDSLRKAKEETIVSQQPSQGLKIQN</sequence>
<evidence type="ECO:0000313" key="2">
    <source>
        <dbReference type="EMBL" id="KAG2307915.1"/>
    </source>
</evidence>
<gene>
    <name evidence="2" type="ORF">Bca52824_027663</name>
</gene>
<comment type="caution">
    <text evidence="2">The sequence shown here is derived from an EMBL/GenBank/DDBJ whole genome shotgun (WGS) entry which is preliminary data.</text>
</comment>
<proteinExistence type="predicted"/>
<dbReference type="OrthoDB" id="10403819at2759"/>
<accession>A0A8X8ALM5</accession>
<evidence type="ECO:0000256" key="1">
    <source>
        <dbReference type="SAM" id="MobiDB-lite"/>
    </source>
</evidence>
<organism evidence="2 3">
    <name type="scientific">Brassica carinata</name>
    <name type="common">Ethiopian mustard</name>
    <name type="synonym">Abyssinian cabbage</name>
    <dbReference type="NCBI Taxonomy" id="52824"/>
    <lineage>
        <taxon>Eukaryota</taxon>
        <taxon>Viridiplantae</taxon>
        <taxon>Streptophyta</taxon>
        <taxon>Embryophyta</taxon>
        <taxon>Tracheophyta</taxon>
        <taxon>Spermatophyta</taxon>
        <taxon>Magnoliopsida</taxon>
        <taxon>eudicotyledons</taxon>
        <taxon>Gunneridae</taxon>
        <taxon>Pentapetalae</taxon>
        <taxon>rosids</taxon>
        <taxon>malvids</taxon>
        <taxon>Brassicales</taxon>
        <taxon>Brassicaceae</taxon>
        <taxon>Brassiceae</taxon>
        <taxon>Brassica</taxon>
    </lineage>
</organism>
<evidence type="ECO:0000313" key="3">
    <source>
        <dbReference type="Proteomes" id="UP000886595"/>
    </source>
</evidence>
<keyword evidence="3" id="KW-1185">Reference proteome</keyword>